<feature type="region of interest" description="Disordered" evidence="13">
    <location>
        <begin position="441"/>
        <end position="478"/>
    </location>
</feature>
<keyword evidence="16" id="KW-1185">Reference proteome</keyword>
<keyword evidence="8 14" id="KW-1133">Transmembrane helix</keyword>
<feature type="transmembrane region" description="Helical" evidence="14">
    <location>
        <begin position="189"/>
        <end position="207"/>
    </location>
</feature>
<evidence type="ECO:0000313" key="16">
    <source>
        <dbReference type="Proteomes" id="UP000887540"/>
    </source>
</evidence>
<evidence type="ECO:0000256" key="13">
    <source>
        <dbReference type="SAM" id="MobiDB-lite"/>
    </source>
</evidence>
<evidence type="ECO:0000256" key="1">
    <source>
        <dbReference type="ARBA" id="ARBA00004141"/>
    </source>
</evidence>
<dbReference type="Pfam" id="PF07885">
    <property type="entry name" value="Ion_trans_2"/>
    <property type="match status" value="2"/>
</dbReference>
<evidence type="ECO:0000256" key="3">
    <source>
        <dbReference type="ARBA" id="ARBA00022448"/>
    </source>
</evidence>
<dbReference type="InterPro" id="IPR013099">
    <property type="entry name" value="K_chnl_dom"/>
</dbReference>
<reference evidence="17" key="1">
    <citation type="submission" date="2022-11" db="UniProtKB">
        <authorList>
            <consortium name="WormBaseParasite"/>
        </authorList>
    </citation>
    <scope>IDENTIFICATION</scope>
</reference>
<keyword evidence="7" id="KW-0630">Potassium</keyword>
<keyword evidence="5 12" id="KW-0812">Transmembrane</keyword>
<keyword evidence="10 14" id="KW-0472">Membrane</keyword>
<dbReference type="SUPFAM" id="SSF81324">
    <property type="entry name" value="Voltage-gated potassium channels"/>
    <property type="match status" value="2"/>
</dbReference>
<evidence type="ECO:0000256" key="4">
    <source>
        <dbReference type="ARBA" id="ARBA00022538"/>
    </source>
</evidence>
<feature type="domain" description="Potassium channel" evidence="15">
    <location>
        <begin position="74"/>
        <end position="132"/>
    </location>
</feature>
<evidence type="ECO:0000256" key="9">
    <source>
        <dbReference type="ARBA" id="ARBA00023065"/>
    </source>
</evidence>
<dbReference type="FunFam" id="1.10.287.70:FF:000090">
    <property type="entry name" value="two pore potassium channel protein sup-9"/>
    <property type="match status" value="1"/>
</dbReference>
<feature type="domain" description="Potassium channel" evidence="15">
    <location>
        <begin position="169"/>
        <end position="242"/>
    </location>
</feature>
<keyword evidence="11 12" id="KW-0407">Ion channel</keyword>
<sequence length="478" mass="53599">MKRQNVRTLSLIVCTLTYLLVGAAVFDALESENELRQRSQVELIKDKLVSKYNISESDYKVLESIIVKAIPHKAGHQWKFSGAFYFATTVITTIGYGHSTPMTIGGKVFCMFYALAGIPLGLVMFQSIGERLNTFAAKVLRFCKRCVGRRPQVTHIDLIVVCSTLSSFLIAAGAWVFQKYEGWTYFDSVYYCFTTLTTIGFGDYVALQKDGALQNRPEYVVFSLIFIVFGLTVISAAMNLLVLRFLTMNTEDEKRDMREAKLAARGLVTIKNLSGRRMYSEESDSDDDHGEYLDVLDKVPIDPDRASLCSCSCYQLPYKDKTGVRQRFSVKSRPISSVTHLVRSADSSPEQALNKDRPASKRATKPTKTQRKKLRKEKHAPESQAPDSNNTPDSRRYSRYKDSTSPFTVETSIEPIMISSTISAPAGDMFTTADALLRVSGSAPPEESWTTADSLLRTRPMEQMTTADELLRARPSRL</sequence>
<feature type="region of interest" description="Disordered" evidence="13">
    <location>
        <begin position="339"/>
        <end position="406"/>
    </location>
</feature>
<evidence type="ECO:0000256" key="7">
    <source>
        <dbReference type="ARBA" id="ARBA00022958"/>
    </source>
</evidence>
<evidence type="ECO:0000313" key="17">
    <source>
        <dbReference type="WBParaSite" id="ACRNAN_Path_1604.g6239.t1"/>
    </source>
</evidence>
<feature type="transmembrane region" description="Helical" evidence="14">
    <location>
        <begin position="219"/>
        <end position="246"/>
    </location>
</feature>
<dbReference type="PRINTS" id="PR01333">
    <property type="entry name" value="2POREKCHANEL"/>
</dbReference>
<dbReference type="Gene3D" id="1.10.287.70">
    <property type="match status" value="1"/>
</dbReference>
<dbReference type="AlphaFoldDB" id="A0A914C2Q0"/>
<feature type="transmembrane region" description="Helical" evidence="14">
    <location>
        <begin position="108"/>
        <end position="128"/>
    </location>
</feature>
<organism evidence="16 17">
    <name type="scientific">Acrobeloides nanus</name>
    <dbReference type="NCBI Taxonomy" id="290746"/>
    <lineage>
        <taxon>Eukaryota</taxon>
        <taxon>Metazoa</taxon>
        <taxon>Ecdysozoa</taxon>
        <taxon>Nematoda</taxon>
        <taxon>Chromadorea</taxon>
        <taxon>Rhabditida</taxon>
        <taxon>Tylenchina</taxon>
        <taxon>Cephalobomorpha</taxon>
        <taxon>Cephaloboidea</taxon>
        <taxon>Cephalobidae</taxon>
        <taxon>Acrobeloides</taxon>
    </lineage>
</organism>
<dbReference type="WBParaSite" id="ACRNAN_Path_1604.g6239.t1">
    <property type="protein sequence ID" value="ACRNAN_Path_1604.g6239.t1"/>
    <property type="gene ID" value="ACRNAN_Path_1604.g6239"/>
</dbReference>
<keyword evidence="9 12" id="KW-0406">Ion transport</keyword>
<proteinExistence type="inferred from homology"/>
<keyword evidence="6" id="KW-0631">Potassium channel</keyword>
<feature type="compositionally biased region" description="Basic residues" evidence="13">
    <location>
        <begin position="360"/>
        <end position="378"/>
    </location>
</feature>
<dbReference type="GO" id="GO:0022841">
    <property type="term" value="F:potassium ion leak channel activity"/>
    <property type="evidence" value="ECO:0007669"/>
    <property type="project" value="TreeGrafter"/>
</dbReference>
<evidence type="ECO:0000256" key="8">
    <source>
        <dbReference type="ARBA" id="ARBA00022989"/>
    </source>
</evidence>
<dbReference type="GO" id="GO:0005886">
    <property type="term" value="C:plasma membrane"/>
    <property type="evidence" value="ECO:0007669"/>
    <property type="project" value="TreeGrafter"/>
</dbReference>
<dbReference type="InterPro" id="IPR003280">
    <property type="entry name" value="2pore_dom_K_chnl"/>
</dbReference>
<evidence type="ECO:0000256" key="10">
    <source>
        <dbReference type="ARBA" id="ARBA00023136"/>
    </source>
</evidence>
<evidence type="ECO:0000256" key="11">
    <source>
        <dbReference type="ARBA" id="ARBA00023303"/>
    </source>
</evidence>
<dbReference type="Proteomes" id="UP000887540">
    <property type="component" value="Unplaced"/>
</dbReference>
<protein>
    <submittedName>
        <fullName evidence="17">Potassium channel domain-containing protein</fullName>
    </submittedName>
</protein>
<dbReference type="GO" id="GO:0030322">
    <property type="term" value="P:stabilization of membrane potential"/>
    <property type="evidence" value="ECO:0007669"/>
    <property type="project" value="TreeGrafter"/>
</dbReference>
<dbReference type="PANTHER" id="PTHR11003">
    <property type="entry name" value="POTASSIUM CHANNEL, SUBFAMILY K"/>
    <property type="match status" value="1"/>
</dbReference>
<evidence type="ECO:0000256" key="14">
    <source>
        <dbReference type="SAM" id="Phobius"/>
    </source>
</evidence>
<dbReference type="PANTHER" id="PTHR11003:SF291">
    <property type="entry name" value="IP11374P"/>
    <property type="match status" value="1"/>
</dbReference>
<evidence type="ECO:0000256" key="5">
    <source>
        <dbReference type="ARBA" id="ARBA00022692"/>
    </source>
</evidence>
<evidence type="ECO:0000256" key="2">
    <source>
        <dbReference type="ARBA" id="ARBA00006666"/>
    </source>
</evidence>
<evidence type="ECO:0000256" key="6">
    <source>
        <dbReference type="ARBA" id="ARBA00022826"/>
    </source>
</evidence>
<dbReference type="InterPro" id="IPR003092">
    <property type="entry name" value="2pore_dom_K_chnl_TASK"/>
</dbReference>
<name>A0A914C2Q0_9BILA</name>
<feature type="compositionally biased region" description="Polar residues" evidence="13">
    <location>
        <begin position="339"/>
        <end position="351"/>
    </location>
</feature>
<keyword evidence="4" id="KW-0633">Potassium transport</keyword>
<dbReference type="PRINTS" id="PR01095">
    <property type="entry name" value="TASKCHANNEL"/>
</dbReference>
<dbReference type="GO" id="GO:0015271">
    <property type="term" value="F:outward rectifier potassium channel activity"/>
    <property type="evidence" value="ECO:0007669"/>
    <property type="project" value="TreeGrafter"/>
</dbReference>
<accession>A0A914C2Q0</accession>
<feature type="compositionally biased region" description="Basic and acidic residues" evidence="13">
    <location>
        <begin position="393"/>
        <end position="402"/>
    </location>
</feature>
<comment type="subcellular location">
    <subcellularLocation>
        <location evidence="1">Membrane</location>
        <topology evidence="1">Multi-pass membrane protein</topology>
    </subcellularLocation>
</comment>
<feature type="transmembrane region" description="Helical" evidence="14">
    <location>
        <begin position="158"/>
        <end position="177"/>
    </location>
</feature>
<evidence type="ECO:0000259" key="15">
    <source>
        <dbReference type="Pfam" id="PF07885"/>
    </source>
</evidence>
<comment type="similarity">
    <text evidence="2 12">Belongs to the two pore domain potassium channel (TC 1.A.1.8) family.</text>
</comment>
<evidence type="ECO:0000256" key="12">
    <source>
        <dbReference type="RuleBase" id="RU003857"/>
    </source>
</evidence>
<keyword evidence="3 12" id="KW-0813">Transport</keyword>